<accession>A0ACB7XJC5</accession>
<dbReference type="Proteomes" id="UP000828048">
    <property type="component" value="Chromosome 10"/>
</dbReference>
<reference evidence="1 2" key="1">
    <citation type="journal article" date="2021" name="Hortic Res">
        <title>High-quality reference genome and annotation aids understanding of berry development for evergreen blueberry (Vaccinium darrowii).</title>
        <authorList>
            <person name="Yu J."/>
            <person name="Hulse-Kemp A.M."/>
            <person name="Babiker E."/>
            <person name="Staton M."/>
        </authorList>
    </citation>
    <scope>NUCLEOTIDE SEQUENCE [LARGE SCALE GENOMIC DNA]</scope>
    <source>
        <strain evidence="2">cv. NJ 8807/NJ 8810</strain>
        <tissue evidence="1">Young leaf</tissue>
    </source>
</reference>
<name>A0ACB7XJC5_9ERIC</name>
<protein>
    <submittedName>
        <fullName evidence="1">Uncharacterized protein</fullName>
    </submittedName>
</protein>
<organism evidence="1 2">
    <name type="scientific">Vaccinium darrowii</name>
    <dbReference type="NCBI Taxonomy" id="229202"/>
    <lineage>
        <taxon>Eukaryota</taxon>
        <taxon>Viridiplantae</taxon>
        <taxon>Streptophyta</taxon>
        <taxon>Embryophyta</taxon>
        <taxon>Tracheophyta</taxon>
        <taxon>Spermatophyta</taxon>
        <taxon>Magnoliopsida</taxon>
        <taxon>eudicotyledons</taxon>
        <taxon>Gunneridae</taxon>
        <taxon>Pentapetalae</taxon>
        <taxon>asterids</taxon>
        <taxon>Ericales</taxon>
        <taxon>Ericaceae</taxon>
        <taxon>Vaccinioideae</taxon>
        <taxon>Vaccinieae</taxon>
        <taxon>Vaccinium</taxon>
    </lineage>
</organism>
<evidence type="ECO:0000313" key="1">
    <source>
        <dbReference type="EMBL" id="KAH7840882.1"/>
    </source>
</evidence>
<dbReference type="EMBL" id="CM037160">
    <property type="protein sequence ID" value="KAH7840882.1"/>
    <property type="molecule type" value="Genomic_DNA"/>
</dbReference>
<gene>
    <name evidence="1" type="ORF">Vadar_022895</name>
</gene>
<proteinExistence type="predicted"/>
<evidence type="ECO:0000313" key="2">
    <source>
        <dbReference type="Proteomes" id="UP000828048"/>
    </source>
</evidence>
<keyword evidence="2" id="KW-1185">Reference proteome</keyword>
<comment type="caution">
    <text evidence="1">The sequence shown here is derived from an EMBL/GenBank/DDBJ whole genome shotgun (WGS) entry which is preliminary data.</text>
</comment>
<sequence>MDANLGPSWMDPIIAYLRDEALPDDKEDAYKVKLKSARFWLSPQGKLYKKSYHRPYLLCVHPTLVQKFLHEIHAGTCDGHARGRSIAHRALTQGYWWPYMQEDAKVFVRSCEKCQQFKPIIRTPAEDLQPLTSPWPFVQWGLDIIGPLPMATGKRKFLLMGTDYFTKWIEAEPLTKITEGNVEKFVWQNIITRFGVPYCIISDNEVQFGPKFEAFCAQHGIRNYYSTPAYPQSNGQAEASNKTILNGIKRRLEKKKGNWPDELPIVLWAFRTTPRRSTGETPYSLAYGTEAVLPIEVGLPTNRTALVEAGGNDQALATSLDLAEERRERALVTLAAYQQQLCRTYNKKVHPREFGVGDLMMRKVVGNTKKASDGKLGPNWEGPYKVVGLAGVGAYRLADLDGNPVPRPWNIQNLMKFFP</sequence>